<dbReference type="AlphaFoldDB" id="A0A3N2Q7A2"/>
<dbReference type="PANTHER" id="PTHR36854">
    <property type="entry name" value="CHROMOSOME 9, WHOLE GENOME SHOTGUN SEQUENCE"/>
    <property type="match status" value="1"/>
</dbReference>
<keyword evidence="2" id="KW-0812">Transmembrane</keyword>
<dbReference type="GeneID" id="39578740"/>
<gene>
    <name evidence="4" type="ORF">SODALDRAFT_326787</name>
</gene>
<dbReference type="OrthoDB" id="2142503at2759"/>
<dbReference type="RefSeq" id="XP_028470436.1">
    <property type="nucleotide sequence ID" value="XM_028610262.1"/>
</dbReference>
<evidence type="ECO:0000313" key="5">
    <source>
        <dbReference type="Proteomes" id="UP000272025"/>
    </source>
</evidence>
<organism evidence="4 5">
    <name type="scientific">Sodiomyces alkalinus (strain CBS 110278 / VKM F-3762 / F11)</name>
    <name type="common">Alkaliphilic filamentous fungus</name>
    <dbReference type="NCBI Taxonomy" id="1314773"/>
    <lineage>
        <taxon>Eukaryota</taxon>
        <taxon>Fungi</taxon>
        <taxon>Dikarya</taxon>
        <taxon>Ascomycota</taxon>
        <taxon>Pezizomycotina</taxon>
        <taxon>Sordariomycetes</taxon>
        <taxon>Hypocreomycetidae</taxon>
        <taxon>Glomerellales</taxon>
        <taxon>Plectosphaerellaceae</taxon>
        <taxon>Sodiomyces</taxon>
    </lineage>
</organism>
<evidence type="ECO:0008006" key="6">
    <source>
        <dbReference type="Google" id="ProtNLM"/>
    </source>
</evidence>
<name>A0A3N2Q7A2_SODAK</name>
<keyword evidence="5" id="KW-1185">Reference proteome</keyword>
<keyword evidence="3" id="KW-0732">Signal</keyword>
<evidence type="ECO:0000313" key="4">
    <source>
        <dbReference type="EMBL" id="ROT42630.1"/>
    </source>
</evidence>
<feature type="region of interest" description="Disordered" evidence="1">
    <location>
        <begin position="71"/>
        <end position="102"/>
    </location>
</feature>
<accession>A0A3N2Q7A2</accession>
<protein>
    <recommendedName>
        <fullName evidence="6">MFS transporter</fullName>
    </recommendedName>
</protein>
<dbReference type="EMBL" id="ML119051">
    <property type="protein sequence ID" value="ROT42630.1"/>
    <property type="molecule type" value="Genomic_DNA"/>
</dbReference>
<sequence length="196" mass="21419">MLRIFFFVLLLAALVTLASASTPTFCKCTCFKNSTVVPLDSQAKYPSSSSSSSSSPPSSLHRRDLFSAPIFAPLPNFPFQPDATTNEKTRTRRSEGHQIARRGPPADCTKCTKAFCLAQKLPICTDATEEDVQTSCFQRDSRKDRIIVWGFIVVTGGLLGWAAARRVFQSREAPHMGVFRSLRGYAPLGRGGAQPG</sequence>
<keyword evidence="2" id="KW-1133">Transmembrane helix</keyword>
<reference evidence="4 5" key="1">
    <citation type="journal article" date="2018" name="Mol. Ecol.">
        <title>The obligate alkalophilic soda-lake fungus Sodiomyces alkalinus has shifted to a protein diet.</title>
        <authorList>
            <person name="Grum-Grzhimaylo A.A."/>
            <person name="Falkoski D.L."/>
            <person name="van den Heuvel J."/>
            <person name="Valero-Jimenez C.A."/>
            <person name="Min B."/>
            <person name="Choi I.G."/>
            <person name="Lipzen A."/>
            <person name="Daum C.G."/>
            <person name="Aanen D.K."/>
            <person name="Tsang A."/>
            <person name="Henrissat B."/>
            <person name="Bilanenko E.N."/>
            <person name="de Vries R.P."/>
            <person name="van Kan J.A.L."/>
            <person name="Grigoriev I.V."/>
            <person name="Debets A.J.M."/>
        </authorList>
    </citation>
    <scope>NUCLEOTIDE SEQUENCE [LARGE SCALE GENOMIC DNA]</scope>
    <source>
        <strain evidence="4 5">F11</strain>
    </source>
</reference>
<feature type="compositionally biased region" description="Basic and acidic residues" evidence="1">
    <location>
        <begin position="85"/>
        <end position="98"/>
    </location>
</feature>
<feature type="signal peptide" evidence="3">
    <location>
        <begin position="1"/>
        <end position="20"/>
    </location>
</feature>
<dbReference type="PANTHER" id="PTHR36854:SF1">
    <property type="entry name" value="TRANSMEMBRANE PROTEIN"/>
    <property type="match status" value="1"/>
</dbReference>
<keyword evidence="2" id="KW-0472">Membrane</keyword>
<feature type="transmembrane region" description="Helical" evidence="2">
    <location>
        <begin position="146"/>
        <end position="164"/>
    </location>
</feature>
<evidence type="ECO:0000256" key="3">
    <source>
        <dbReference type="SAM" id="SignalP"/>
    </source>
</evidence>
<dbReference type="Proteomes" id="UP000272025">
    <property type="component" value="Unassembled WGS sequence"/>
</dbReference>
<proteinExistence type="predicted"/>
<evidence type="ECO:0000256" key="1">
    <source>
        <dbReference type="SAM" id="MobiDB-lite"/>
    </source>
</evidence>
<evidence type="ECO:0000256" key="2">
    <source>
        <dbReference type="SAM" id="Phobius"/>
    </source>
</evidence>
<feature type="chain" id="PRO_5017992123" description="MFS transporter" evidence="3">
    <location>
        <begin position="21"/>
        <end position="196"/>
    </location>
</feature>